<dbReference type="RefSeq" id="WP_054559092.1">
    <property type="nucleotide sequence ID" value="NZ_LDJX01000003.1"/>
</dbReference>
<sequence length="182" mass="20996">MKHSFLLLSTLITMHTAQSQNSQKEVIPQQGTAFLLGKISVKDLTRGSYNTWYQSSYESYEVDTATLPYIKKNIKHYELKLFLGTWCGDSKREVPRILKILEQADYPMDLLEIIALDKRPGNYKKGPNGEEKGWKVTKVPTLVFLKDGQEVNRIVERPLKSLEKDMVAILKNRGYLPRYSKN</sequence>
<dbReference type="InterPro" id="IPR036249">
    <property type="entry name" value="Thioredoxin-like_sf"/>
</dbReference>
<reference evidence="1 2" key="1">
    <citation type="submission" date="2015-09" db="EMBL/GenBank/DDBJ databases">
        <title>Genome sequence of the marine flavobacterium Croceitalea dokdonensis DOKDO 023 that contains proton- and sodium-pumping rhodopsins.</title>
        <authorList>
            <person name="Kwon S.-K."/>
            <person name="Lee H.K."/>
            <person name="Kwak M.-J."/>
            <person name="Kim J.F."/>
        </authorList>
    </citation>
    <scope>NUCLEOTIDE SEQUENCE [LARGE SCALE GENOMIC DNA]</scope>
    <source>
        <strain evidence="1 2">DOKDO 023</strain>
    </source>
</reference>
<evidence type="ECO:0000313" key="2">
    <source>
        <dbReference type="Proteomes" id="UP000050280"/>
    </source>
</evidence>
<evidence type="ECO:0000313" key="1">
    <source>
        <dbReference type="EMBL" id="KPM32347.1"/>
    </source>
</evidence>
<proteinExistence type="predicted"/>
<gene>
    <name evidence="1" type="ORF">I595_1999</name>
</gene>
<protein>
    <recommendedName>
        <fullName evidence="3">Thioredoxin family protein</fullName>
    </recommendedName>
</protein>
<dbReference type="STRING" id="1300341.I595_1999"/>
<name>A0A0P7A6H5_9FLAO</name>
<accession>A0A0P7A6H5</accession>
<dbReference type="CDD" id="cd02947">
    <property type="entry name" value="TRX_family"/>
    <property type="match status" value="1"/>
</dbReference>
<dbReference type="Proteomes" id="UP000050280">
    <property type="component" value="Unassembled WGS sequence"/>
</dbReference>
<evidence type="ECO:0008006" key="3">
    <source>
        <dbReference type="Google" id="ProtNLM"/>
    </source>
</evidence>
<dbReference type="EMBL" id="LDJX01000003">
    <property type="protein sequence ID" value="KPM32347.1"/>
    <property type="molecule type" value="Genomic_DNA"/>
</dbReference>
<dbReference type="SUPFAM" id="SSF52833">
    <property type="entry name" value="Thioredoxin-like"/>
    <property type="match status" value="1"/>
</dbReference>
<dbReference type="OrthoDB" id="6398367at2"/>
<dbReference type="AlphaFoldDB" id="A0A0P7A6H5"/>
<comment type="caution">
    <text evidence="1">The sequence shown here is derived from an EMBL/GenBank/DDBJ whole genome shotgun (WGS) entry which is preliminary data.</text>
</comment>
<dbReference type="PATRIC" id="fig|1300341.3.peg.2183"/>
<keyword evidence="2" id="KW-1185">Reference proteome</keyword>
<organism evidence="1 2">
    <name type="scientific">Croceitalea dokdonensis DOKDO 023</name>
    <dbReference type="NCBI Taxonomy" id="1300341"/>
    <lineage>
        <taxon>Bacteria</taxon>
        <taxon>Pseudomonadati</taxon>
        <taxon>Bacteroidota</taxon>
        <taxon>Flavobacteriia</taxon>
        <taxon>Flavobacteriales</taxon>
        <taxon>Flavobacteriaceae</taxon>
        <taxon>Croceitalea</taxon>
    </lineage>
</organism>
<dbReference type="Gene3D" id="3.40.30.10">
    <property type="entry name" value="Glutaredoxin"/>
    <property type="match status" value="1"/>
</dbReference>